<name>A0A2I0XIN5_9ASPA</name>
<reference evidence="1 2" key="1">
    <citation type="journal article" date="2016" name="Sci. Rep.">
        <title>The Dendrobium catenatum Lindl. genome sequence provides insights into polysaccharide synthase, floral development and adaptive evolution.</title>
        <authorList>
            <person name="Zhang G.Q."/>
            <person name="Xu Q."/>
            <person name="Bian C."/>
            <person name="Tsai W.C."/>
            <person name="Yeh C.M."/>
            <person name="Liu K.W."/>
            <person name="Yoshida K."/>
            <person name="Zhang L.S."/>
            <person name="Chang S.B."/>
            <person name="Chen F."/>
            <person name="Shi Y."/>
            <person name="Su Y.Y."/>
            <person name="Zhang Y.Q."/>
            <person name="Chen L.J."/>
            <person name="Yin Y."/>
            <person name="Lin M."/>
            <person name="Huang H."/>
            <person name="Deng H."/>
            <person name="Wang Z.W."/>
            <person name="Zhu S.L."/>
            <person name="Zhao X."/>
            <person name="Deng C."/>
            <person name="Niu S.C."/>
            <person name="Huang J."/>
            <person name="Wang M."/>
            <person name="Liu G.H."/>
            <person name="Yang H.J."/>
            <person name="Xiao X.J."/>
            <person name="Hsiao Y.Y."/>
            <person name="Wu W.L."/>
            <person name="Chen Y.Y."/>
            <person name="Mitsuda N."/>
            <person name="Ohme-Takagi M."/>
            <person name="Luo Y.B."/>
            <person name="Van de Peer Y."/>
            <person name="Liu Z.J."/>
        </authorList>
    </citation>
    <scope>NUCLEOTIDE SEQUENCE [LARGE SCALE GENOMIC DNA]</scope>
    <source>
        <tissue evidence="1">The whole plant</tissue>
    </source>
</reference>
<keyword evidence="2" id="KW-1185">Reference proteome</keyword>
<reference evidence="1 2" key="2">
    <citation type="journal article" date="2017" name="Nature">
        <title>The Apostasia genome and the evolution of orchids.</title>
        <authorList>
            <person name="Zhang G.Q."/>
            <person name="Liu K.W."/>
            <person name="Li Z."/>
            <person name="Lohaus R."/>
            <person name="Hsiao Y.Y."/>
            <person name="Niu S.C."/>
            <person name="Wang J.Y."/>
            <person name="Lin Y.C."/>
            <person name="Xu Q."/>
            <person name="Chen L.J."/>
            <person name="Yoshida K."/>
            <person name="Fujiwara S."/>
            <person name="Wang Z.W."/>
            <person name="Zhang Y.Q."/>
            <person name="Mitsuda N."/>
            <person name="Wang M."/>
            <person name="Liu G.H."/>
            <person name="Pecoraro L."/>
            <person name="Huang H.X."/>
            <person name="Xiao X.J."/>
            <person name="Lin M."/>
            <person name="Wu X.Y."/>
            <person name="Wu W.L."/>
            <person name="Chen Y.Y."/>
            <person name="Chang S.B."/>
            <person name="Sakamoto S."/>
            <person name="Ohme-Takagi M."/>
            <person name="Yagi M."/>
            <person name="Zeng S.J."/>
            <person name="Shen C.Y."/>
            <person name="Yeh C.M."/>
            <person name="Luo Y.B."/>
            <person name="Tsai W.C."/>
            <person name="Van de Peer Y."/>
            <person name="Liu Z.J."/>
        </authorList>
    </citation>
    <scope>NUCLEOTIDE SEQUENCE [LARGE SCALE GENOMIC DNA]</scope>
    <source>
        <tissue evidence="1">The whole plant</tissue>
    </source>
</reference>
<evidence type="ECO:0000313" key="2">
    <source>
        <dbReference type="Proteomes" id="UP000233837"/>
    </source>
</evidence>
<accession>A0A2I0XIN5</accession>
<gene>
    <name evidence="1" type="ORF">MA16_Dca019020</name>
</gene>
<organism evidence="1 2">
    <name type="scientific">Dendrobium catenatum</name>
    <dbReference type="NCBI Taxonomy" id="906689"/>
    <lineage>
        <taxon>Eukaryota</taxon>
        <taxon>Viridiplantae</taxon>
        <taxon>Streptophyta</taxon>
        <taxon>Embryophyta</taxon>
        <taxon>Tracheophyta</taxon>
        <taxon>Spermatophyta</taxon>
        <taxon>Magnoliopsida</taxon>
        <taxon>Liliopsida</taxon>
        <taxon>Asparagales</taxon>
        <taxon>Orchidaceae</taxon>
        <taxon>Epidendroideae</taxon>
        <taxon>Malaxideae</taxon>
        <taxon>Dendrobiinae</taxon>
        <taxon>Dendrobium</taxon>
    </lineage>
</organism>
<evidence type="ECO:0000313" key="1">
    <source>
        <dbReference type="EMBL" id="PKU87783.1"/>
    </source>
</evidence>
<dbReference type="Proteomes" id="UP000233837">
    <property type="component" value="Unassembled WGS sequence"/>
</dbReference>
<proteinExistence type="predicted"/>
<sequence>MSRHKNFIRGNVKTFVSLVVFRIPKKNARMGFRLKFVTGLRRRERKAIAPKYF</sequence>
<dbReference type="EMBL" id="KZ501851">
    <property type="protein sequence ID" value="PKU87783.1"/>
    <property type="molecule type" value="Genomic_DNA"/>
</dbReference>
<protein>
    <submittedName>
        <fullName evidence="1">Uncharacterized protein</fullName>
    </submittedName>
</protein>
<dbReference type="AlphaFoldDB" id="A0A2I0XIN5"/>